<dbReference type="PANTHER" id="PTHR35604:SF2">
    <property type="entry name" value="TRANSPOSASE INSH FOR INSERTION SEQUENCE ELEMENT IS5A-RELATED"/>
    <property type="match status" value="1"/>
</dbReference>
<keyword evidence="4" id="KW-0238">DNA-binding</keyword>
<dbReference type="InterPro" id="IPR008490">
    <property type="entry name" value="Transposase_InsH_N"/>
</dbReference>
<comment type="caution">
    <text evidence="8">The sequence shown here is derived from an EMBL/GenBank/DDBJ whole genome shotgun (WGS) entry which is preliminary data.</text>
</comment>
<dbReference type="PANTHER" id="PTHR35604">
    <property type="entry name" value="TRANSPOSASE INSH FOR INSERTION SEQUENCE ELEMENT IS5A-RELATED"/>
    <property type="match status" value="1"/>
</dbReference>
<evidence type="ECO:0000256" key="1">
    <source>
        <dbReference type="ARBA" id="ARBA00003544"/>
    </source>
</evidence>
<dbReference type="RefSeq" id="WP_214301215.1">
    <property type="nucleotide sequence ID" value="NZ_JAHDYS010000019.1"/>
</dbReference>
<keyword evidence="9" id="KW-1185">Reference proteome</keyword>
<evidence type="ECO:0000256" key="3">
    <source>
        <dbReference type="ARBA" id="ARBA00022578"/>
    </source>
</evidence>
<keyword evidence="3" id="KW-0815">Transposition</keyword>
<evidence type="ECO:0000256" key="5">
    <source>
        <dbReference type="ARBA" id="ARBA00023172"/>
    </source>
</evidence>
<evidence type="ECO:0000313" key="8">
    <source>
        <dbReference type="EMBL" id="MBT1073308.1"/>
    </source>
</evidence>
<keyword evidence="5" id="KW-0233">DNA recombination</keyword>
<accession>A0ABS5UC90</accession>
<comment type="similarity">
    <text evidence="2">Belongs to the transposase 11 family.</text>
</comment>
<feature type="domain" description="Transposase InsH N-terminal" evidence="7">
    <location>
        <begin position="18"/>
        <end position="114"/>
    </location>
</feature>
<dbReference type="Proteomes" id="UP000784128">
    <property type="component" value="Unassembled WGS sequence"/>
</dbReference>
<evidence type="ECO:0000256" key="4">
    <source>
        <dbReference type="ARBA" id="ARBA00023125"/>
    </source>
</evidence>
<dbReference type="NCBIfam" id="NF033581">
    <property type="entry name" value="transpos_IS5_4"/>
    <property type="match status" value="1"/>
</dbReference>
<dbReference type="InterPro" id="IPR002559">
    <property type="entry name" value="Transposase_11"/>
</dbReference>
<name>A0ABS5UC90_9BACT</name>
<reference evidence="8 9" key="1">
    <citation type="submission" date="2021-05" db="EMBL/GenBank/DDBJ databases">
        <title>The draft genome of Geobacter chapellei DSM 13688.</title>
        <authorList>
            <person name="Xu Z."/>
            <person name="Masuda Y."/>
            <person name="Itoh H."/>
            <person name="Senoo K."/>
        </authorList>
    </citation>
    <scope>NUCLEOTIDE SEQUENCE [LARGE SCALE GENOMIC DNA]</scope>
    <source>
        <strain evidence="8 9">DSM 13688</strain>
    </source>
</reference>
<sequence length="360" mass="40838">MRGYDSQTEAIFAYVTPESFIPKTHPLRAIRTMADEALKGMDKLFDSMYATTGRYSIPPEKLLKAQLLMILYSIRSNRQLVEQIHYNFLFRWFLGMSLEEKVWDHSSFSTNQERLIGSDVASEFLSRVLAQAERKHLLSREHFTVDGTLIEAWASIKSFKPKDGPPSAGGGKNETVDFKGKKLKNDTHASVTDPNARLYRKGKTKESKLCYQGHTLMENRSGLIVKTQVTTASGTSEREAAKTMVKKLPRTTRRITLGGDKGYDTADFVKELRSLKITPHVAQNDTNRKSATDGRTTKHPNYAVSQKIRKRIEEGFGWMKTIGRIRKTMYRGIEKIGWQLALHAVAYNLVRMKNLGLGVT</sequence>
<evidence type="ECO:0000313" key="9">
    <source>
        <dbReference type="Proteomes" id="UP000784128"/>
    </source>
</evidence>
<dbReference type="EMBL" id="JAHDYS010000019">
    <property type="protein sequence ID" value="MBT1073308.1"/>
    <property type="molecule type" value="Genomic_DNA"/>
</dbReference>
<evidence type="ECO:0000259" key="7">
    <source>
        <dbReference type="Pfam" id="PF05598"/>
    </source>
</evidence>
<protein>
    <submittedName>
        <fullName evidence="8">IS5 family transposase</fullName>
    </submittedName>
</protein>
<comment type="function">
    <text evidence="1">Involved in the transposition of the insertion sequence IS5.</text>
</comment>
<dbReference type="InterPro" id="IPR047959">
    <property type="entry name" value="Transpos_IS5"/>
</dbReference>
<gene>
    <name evidence="8" type="ORF">KJB30_16065</name>
</gene>
<evidence type="ECO:0000256" key="2">
    <source>
        <dbReference type="ARBA" id="ARBA00010075"/>
    </source>
</evidence>
<proteinExistence type="inferred from homology"/>
<dbReference type="Pfam" id="PF05598">
    <property type="entry name" value="DUF772"/>
    <property type="match status" value="1"/>
</dbReference>
<evidence type="ECO:0000259" key="6">
    <source>
        <dbReference type="Pfam" id="PF01609"/>
    </source>
</evidence>
<feature type="domain" description="Transposase IS4-like" evidence="6">
    <location>
        <begin position="197"/>
        <end position="349"/>
    </location>
</feature>
<dbReference type="Pfam" id="PF01609">
    <property type="entry name" value="DDE_Tnp_1"/>
    <property type="match status" value="1"/>
</dbReference>
<organism evidence="8 9">
    <name type="scientific">Pelotalea chapellei</name>
    <dbReference type="NCBI Taxonomy" id="44671"/>
    <lineage>
        <taxon>Bacteria</taxon>
        <taxon>Pseudomonadati</taxon>
        <taxon>Thermodesulfobacteriota</taxon>
        <taxon>Desulfuromonadia</taxon>
        <taxon>Geobacterales</taxon>
        <taxon>Geobacteraceae</taxon>
        <taxon>Pelotalea</taxon>
    </lineage>
</organism>